<protein>
    <submittedName>
        <fullName evidence="2">Uncharacterized protein</fullName>
    </submittedName>
</protein>
<proteinExistence type="predicted"/>
<dbReference type="AlphaFoldDB" id="M7B882"/>
<gene>
    <name evidence="2" type="ORF">UY3_14540</name>
</gene>
<dbReference type="EMBL" id="KB564230">
    <property type="protein sequence ID" value="EMP28358.1"/>
    <property type="molecule type" value="Genomic_DNA"/>
</dbReference>
<evidence type="ECO:0000256" key="1">
    <source>
        <dbReference type="SAM" id="MobiDB-lite"/>
    </source>
</evidence>
<organism evidence="2 3">
    <name type="scientific">Chelonia mydas</name>
    <name type="common">Green sea-turtle</name>
    <name type="synonym">Chelonia agassizi</name>
    <dbReference type="NCBI Taxonomy" id="8469"/>
    <lineage>
        <taxon>Eukaryota</taxon>
        <taxon>Metazoa</taxon>
        <taxon>Chordata</taxon>
        <taxon>Craniata</taxon>
        <taxon>Vertebrata</taxon>
        <taxon>Euteleostomi</taxon>
        <taxon>Archelosauria</taxon>
        <taxon>Testudinata</taxon>
        <taxon>Testudines</taxon>
        <taxon>Cryptodira</taxon>
        <taxon>Durocryptodira</taxon>
        <taxon>Americhelydia</taxon>
        <taxon>Chelonioidea</taxon>
        <taxon>Cheloniidae</taxon>
        <taxon>Chelonia</taxon>
    </lineage>
</organism>
<sequence length="155" mass="16099">MKRARLRTVEPTGIATTQAIGVSLSSALFSISGAGKEEEAGEGPITPLGAEGAGAVREWLGTDRLRLTSTQGFIDSCPGQGPVESEPSLVPEPSGGHTTTIDAEAFEAAMDPKGGTNLRQPHAPCSTPGEDRRAHQYAQKADNSAVVQQLCAVLF</sequence>
<keyword evidence="3" id="KW-1185">Reference proteome</keyword>
<feature type="compositionally biased region" description="Low complexity" evidence="1">
    <location>
        <begin position="81"/>
        <end position="96"/>
    </location>
</feature>
<accession>M7B882</accession>
<evidence type="ECO:0000313" key="2">
    <source>
        <dbReference type="EMBL" id="EMP28358.1"/>
    </source>
</evidence>
<dbReference type="Proteomes" id="UP000031443">
    <property type="component" value="Unassembled WGS sequence"/>
</dbReference>
<reference evidence="3" key="1">
    <citation type="journal article" date="2013" name="Nat. Genet.">
        <title>The draft genomes of soft-shell turtle and green sea turtle yield insights into the development and evolution of the turtle-specific body plan.</title>
        <authorList>
            <person name="Wang Z."/>
            <person name="Pascual-Anaya J."/>
            <person name="Zadissa A."/>
            <person name="Li W."/>
            <person name="Niimura Y."/>
            <person name="Huang Z."/>
            <person name="Li C."/>
            <person name="White S."/>
            <person name="Xiong Z."/>
            <person name="Fang D."/>
            <person name="Wang B."/>
            <person name="Ming Y."/>
            <person name="Chen Y."/>
            <person name="Zheng Y."/>
            <person name="Kuraku S."/>
            <person name="Pignatelli M."/>
            <person name="Herrero J."/>
            <person name="Beal K."/>
            <person name="Nozawa M."/>
            <person name="Li Q."/>
            <person name="Wang J."/>
            <person name="Zhang H."/>
            <person name="Yu L."/>
            <person name="Shigenobu S."/>
            <person name="Wang J."/>
            <person name="Liu J."/>
            <person name="Flicek P."/>
            <person name="Searle S."/>
            <person name="Wang J."/>
            <person name="Kuratani S."/>
            <person name="Yin Y."/>
            <person name="Aken B."/>
            <person name="Zhang G."/>
            <person name="Irie N."/>
        </authorList>
    </citation>
    <scope>NUCLEOTIDE SEQUENCE [LARGE SCALE GENOMIC DNA]</scope>
</reference>
<feature type="region of interest" description="Disordered" evidence="1">
    <location>
        <begin position="71"/>
        <end position="99"/>
    </location>
</feature>
<name>M7B882_CHEMY</name>
<evidence type="ECO:0000313" key="3">
    <source>
        <dbReference type="Proteomes" id="UP000031443"/>
    </source>
</evidence>